<organism evidence="1 2">
    <name type="scientific">Linderina macrospora</name>
    <dbReference type="NCBI Taxonomy" id="4868"/>
    <lineage>
        <taxon>Eukaryota</taxon>
        <taxon>Fungi</taxon>
        <taxon>Fungi incertae sedis</taxon>
        <taxon>Zoopagomycota</taxon>
        <taxon>Kickxellomycotina</taxon>
        <taxon>Kickxellomycetes</taxon>
        <taxon>Kickxellales</taxon>
        <taxon>Kickxellaceae</taxon>
        <taxon>Linderina</taxon>
    </lineage>
</organism>
<name>A0ACC1J3I4_9FUNG</name>
<dbReference type="EMBL" id="JANBPW010004059">
    <property type="protein sequence ID" value="KAJ1935946.1"/>
    <property type="molecule type" value="Genomic_DNA"/>
</dbReference>
<sequence>MTDEIVRDIARSREPELEVARTIIKRVQKRELYKLVDEFILPPDLSTIADPHIMNAAKITEFRSDNDDFSERDVLVDINRVHYGMKNHNPVEHINFYSKYNGKDKFPIASELISACVPNKYEELIIRVFTRDPAKSKQIQKAARRFMGIFNSSPFMASSPLKSITPNRGLTLPDNGPEPDIKKRRLDFSAQTDHA</sequence>
<accession>A0ACC1J3I4</accession>
<reference evidence="1" key="1">
    <citation type="submission" date="2022-07" db="EMBL/GenBank/DDBJ databases">
        <title>Phylogenomic reconstructions and comparative analyses of Kickxellomycotina fungi.</title>
        <authorList>
            <person name="Reynolds N.K."/>
            <person name="Stajich J.E."/>
            <person name="Barry K."/>
            <person name="Grigoriev I.V."/>
            <person name="Crous P."/>
            <person name="Smith M.E."/>
        </authorList>
    </citation>
    <scope>NUCLEOTIDE SEQUENCE</scope>
    <source>
        <strain evidence="1">NRRL 5244</strain>
    </source>
</reference>
<dbReference type="Proteomes" id="UP001150603">
    <property type="component" value="Unassembled WGS sequence"/>
</dbReference>
<protein>
    <submittedName>
        <fullName evidence="1">Uncharacterized protein</fullName>
    </submittedName>
</protein>
<comment type="caution">
    <text evidence="1">The sequence shown here is derived from an EMBL/GenBank/DDBJ whole genome shotgun (WGS) entry which is preliminary data.</text>
</comment>
<evidence type="ECO:0000313" key="2">
    <source>
        <dbReference type="Proteomes" id="UP001150603"/>
    </source>
</evidence>
<gene>
    <name evidence="1" type="ORF">FBU59_005219</name>
</gene>
<keyword evidence="2" id="KW-1185">Reference proteome</keyword>
<proteinExistence type="predicted"/>
<evidence type="ECO:0000313" key="1">
    <source>
        <dbReference type="EMBL" id="KAJ1935946.1"/>
    </source>
</evidence>